<dbReference type="SFLD" id="SFLDS00003">
    <property type="entry name" value="Haloacid_Dehalogenase"/>
    <property type="match status" value="1"/>
</dbReference>
<dbReference type="EMBL" id="BDQX01000116">
    <property type="protein sequence ID" value="GBG07878.1"/>
    <property type="molecule type" value="Genomic_DNA"/>
</dbReference>
<keyword evidence="4 5" id="KW-0460">Magnesium</keyword>
<gene>
    <name evidence="9" type="ORF">PAT3040_02442</name>
</gene>
<dbReference type="CDD" id="cd07530">
    <property type="entry name" value="HAD_Pase_UmpH-like"/>
    <property type="match status" value="1"/>
</dbReference>
<comment type="similarity">
    <text evidence="1 5">Belongs to the HAD-like hydrolase superfamily. NagD family.</text>
</comment>
<dbReference type="Gene3D" id="3.40.50.1000">
    <property type="entry name" value="HAD superfamily/HAD-like"/>
    <property type="match status" value="2"/>
</dbReference>
<evidence type="ECO:0000313" key="9">
    <source>
        <dbReference type="EMBL" id="GBG07878.1"/>
    </source>
</evidence>
<evidence type="ECO:0000256" key="7">
    <source>
        <dbReference type="PIRSR" id="PIRSR000915-2"/>
    </source>
</evidence>
<dbReference type="Pfam" id="PF13242">
    <property type="entry name" value="Hydrolase_like"/>
    <property type="match status" value="1"/>
</dbReference>
<dbReference type="InterPro" id="IPR006354">
    <property type="entry name" value="HAD-SF_hydro_IIA_hyp1"/>
</dbReference>
<evidence type="ECO:0000313" key="10">
    <source>
        <dbReference type="Proteomes" id="UP000245202"/>
    </source>
</evidence>
<dbReference type="Proteomes" id="UP000245202">
    <property type="component" value="Unassembled WGS sequence"/>
</dbReference>
<protein>
    <recommendedName>
        <fullName evidence="5">Acid sugar phosphatase</fullName>
        <ecNumber evidence="5">3.1.3.-</ecNumber>
    </recommendedName>
</protein>
<dbReference type="SUPFAM" id="SSF56784">
    <property type="entry name" value="HAD-like"/>
    <property type="match status" value="1"/>
</dbReference>
<evidence type="ECO:0000256" key="1">
    <source>
        <dbReference type="ARBA" id="ARBA00006696"/>
    </source>
</evidence>
<dbReference type="InterPro" id="IPR023214">
    <property type="entry name" value="HAD_sf"/>
</dbReference>
<feature type="active site" description="Nucleophile" evidence="6">
    <location>
        <position position="15"/>
    </location>
</feature>
<dbReference type="NCBIfam" id="TIGR01457">
    <property type="entry name" value="HAD-SF-IIA-hyp2"/>
    <property type="match status" value="1"/>
</dbReference>
<comment type="cofactor">
    <cofactor evidence="8">
        <name>Mg(2+)</name>
        <dbReference type="ChEBI" id="CHEBI:18420"/>
    </cofactor>
    <text evidence="8">Divalent metal ions. Mg(2+) is the most effective.</text>
</comment>
<dbReference type="PANTHER" id="PTHR19288:SF95">
    <property type="entry name" value="D-GLYCEROL 3-PHOSPHATE PHOSPHATASE"/>
    <property type="match status" value="1"/>
</dbReference>
<feature type="binding site" evidence="8">
    <location>
        <position position="17"/>
    </location>
    <ligand>
        <name>Mg(2+)</name>
        <dbReference type="ChEBI" id="CHEBI:18420"/>
    </ligand>
</feature>
<dbReference type="GO" id="GO:0046872">
    <property type="term" value="F:metal ion binding"/>
    <property type="evidence" value="ECO:0007669"/>
    <property type="project" value="UniProtKB-KW"/>
</dbReference>
<dbReference type="InterPro" id="IPR006357">
    <property type="entry name" value="HAD-SF_hydro_IIA"/>
</dbReference>
<evidence type="ECO:0000256" key="8">
    <source>
        <dbReference type="PIRSR" id="PIRSR000915-3"/>
    </source>
</evidence>
<dbReference type="PANTHER" id="PTHR19288">
    <property type="entry name" value="4-NITROPHENYLPHOSPHATASE-RELATED"/>
    <property type="match status" value="1"/>
</dbReference>
<keyword evidence="2 5" id="KW-0479">Metal-binding</keyword>
<dbReference type="PIRSF" id="PIRSF000915">
    <property type="entry name" value="PGP-type_phosphatase"/>
    <property type="match status" value="1"/>
</dbReference>
<dbReference type="RefSeq" id="WP_108992870.1">
    <property type="nucleotide sequence ID" value="NZ_BDQX01000116.1"/>
</dbReference>
<proteinExistence type="inferred from homology"/>
<keyword evidence="10" id="KW-1185">Reference proteome</keyword>
<evidence type="ECO:0000256" key="6">
    <source>
        <dbReference type="PIRSR" id="PIRSR000915-1"/>
    </source>
</evidence>
<feature type="active site" description="Proton donor" evidence="6">
    <location>
        <position position="17"/>
    </location>
</feature>
<accession>A0A2R5ES52</accession>
<evidence type="ECO:0000256" key="3">
    <source>
        <dbReference type="ARBA" id="ARBA00022801"/>
    </source>
</evidence>
<keyword evidence="3" id="KW-0378">Hydrolase</keyword>
<evidence type="ECO:0000256" key="5">
    <source>
        <dbReference type="PIRNR" id="PIRNR000915"/>
    </source>
</evidence>
<comment type="caution">
    <text evidence="9">The sequence shown here is derived from an EMBL/GenBank/DDBJ whole genome shotgun (WGS) entry which is preliminary data.</text>
</comment>
<dbReference type="GO" id="GO:0016791">
    <property type="term" value="F:phosphatase activity"/>
    <property type="evidence" value="ECO:0007669"/>
    <property type="project" value="TreeGrafter"/>
</dbReference>
<sequence>MKQYQHGALKGLLIDLDGTMYQGSRPVDGADRLIRHLQREGIAYRFVTNNSSATPVEVASRLSAMGIPARPEDVCTSAQAAAVYIAKLAPHSSVFVIGQKGLRETLTEAGLRLSDEHPDFVVQGIDREFTYDRVAQAVQHIRSGVPFILTNPDRLVPSTHGLLPGAGSIGAMIQAASGQEPIIIGKPSSILMNYALDSIGLTHRETWVVGDNLATDIAAGIASGCGTALVLTGLTTRENYDDYKNHAGCTPDIIYDTLDELTADLPSLQKLSLSDTSWEV</sequence>
<feature type="binding site" evidence="7">
    <location>
        <position position="186"/>
    </location>
    <ligand>
        <name>substrate</name>
    </ligand>
</feature>
<reference evidence="9 10" key="1">
    <citation type="submission" date="2017-08" db="EMBL/GenBank/DDBJ databases">
        <title>Substantial Increase in Enzyme Production by Combined Drug-Resistance Mutations in Paenibacillus agaridevorans.</title>
        <authorList>
            <person name="Tanaka Y."/>
            <person name="Funane K."/>
            <person name="Hosaka T."/>
            <person name="Shiwa Y."/>
            <person name="Fujita N."/>
            <person name="Miyazaki T."/>
            <person name="Yoshikawa H."/>
            <person name="Murakami K."/>
            <person name="Kasahara K."/>
            <person name="Inaoka T."/>
            <person name="Hiraga Y."/>
            <person name="Ochi K."/>
        </authorList>
    </citation>
    <scope>NUCLEOTIDE SEQUENCE [LARGE SCALE GENOMIC DNA]</scope>
    <source>
        <strain evidence="9 10">T-3040</strain>
    </source>
</reference>
<dbReference type="AlphaFoldDB" id="A0A2R5ES52"/>
<evidence type="ECO:0000256" key="2">
    <source>
        <dbReference type="ARBA" id="ARBA00022723"/>
    </source>
</evidence>
<comment type="function">
    <text evidence="5">Catalyzes the dephosphorylation of 2-6 carbon acid sugars in vitro.</text>
</comment>
<dbReference type="NCBIfam" id="TIGR01460">
    <property type="entry name" value="HAD-SF-IIA"/>
    <property type="match status" value="1"/>
</dbReference>
<name>A0A2R5ES52_9BACL</name>
<dbReference type="EC" id="3.1.3.-" evidence="5"/>
<feature type="binding site" evidence="8">
    <location>
        <position position="15"/>
    </location>
    <ligand>
        <name>Mg(2+)</name>
        <dbReference type="ChEBI" id="CHEBI:18420"/>
    </ligand>
</feature>
<dbReference type="InterPro" id="IPR036412">
    <property type="entry name" value="HAD-like_sf"/>
</dbReference>
<organism evidence="9 10">
    <name type="scientific">Paenibacillus agaridevorans</name>
    <dbReference type="NCBI Taxonomy" id="171404"/>
    <lineage>
        <taxon>Bacteria</taxon>
        <taxon>Bacillati</taxon>
        <taxon>Bacillota</taxon>
        <taxon>Bacilli</taxon>
        <taxon>Bacillales</taxon>
        <taxon>Paenibacillaceae</taxon>
        <taxon>Paenibacillus</taxon>
    </lineage>
</organism>
<dbReference type="SFLD" id="SFLDG01139">
    <property type="entry name" value="C2.A:_Pyridoxal_Phosphate_Phos"/>
    <property type="match status" value="1"/>
</dbReference>
<evidence type="ECO:0000256" key="4">
    <source>
        <dbReference type="ARBA" id="ARBA00022842"/>
    </source>
</evidence>
<dbReference type="GO" id="GO:0005737">
    <property type="term" value="C:cytoplasm"/>
    <property type="evidence" value="ECO:0007669"/>
    <property type="project" value="TreeGrafter"/>
</dbReference>
<dbReference type="FunFam" id="3.40.50.1000:FF:000053">
    <property type="entry name" value="TIGR01457 family HAD hydrolase"/>
    <property type="match status" value="1"/>
</dbReference>
<feature type="binding site" evidence="8">
    <location>
        <position position="211"/>
    </location>
    <ligand>
        <name>Mg(2+)</name>
        <dbReference type="ChEBI" id="CHEBI:18420"/>
    </ligand>
</feature>
<dbReference type="Pfam" id="PF13344">
    <property type="entry name" value="Hydrolase_6"/>
    <property type="match status" value="1"/>
</dbReference>